<dbReference type="InterPro" id="IPR045056">
    <property type="entry name" value="Nop56/Nop58"/>
</dbReference>
<feature type="region of interest" description="Disordered" evidence="5">
    <location>
        <begin position="406"/>
        <end position="494"/>
    </location>
</feature>
<evidence type="ECO:0000256" key="2">
    <source>
        <dbReference type="ARBA" id="ARBA00009211"/>
    </source>
</evidence>
<dbReference type="FunFam" id="1.10.246.90:FF:000005">
    <property type="entry name" value="Nucleolar protein 5, putative"/>
    <property type="match status" value="1"/>
</dbReference>
<evidence type="ECO:0000256" key="5">
    <source>
        <dbReference type="SAM" id="MobiDB-lite"/>
    </source>
</evidence>
<reference evidence="7" key="1">
    <citation type="submission" date="2014-11" db="EMBL/GenBank/DDBJ databases">
        <authorList>
            <person name="Otto D Thomas"/>
            <person name="Naeem Raeece"/>
        </authorList>
    </citation>
    <scope>NUCLEOTIDE SEQUENCE</scope>
</reference>
<keyword evidence="4" id="KW-0539">Nucleus</keyword>
<gene>
    <name evidence="7" type="ORF">Cvel_13899</name>
</gene>
<sequence>MLVLLETPAGYGLFKVEKASLLDAEPGNISDAFSSSSKAQKLVSLHAFHKFDDTKSALEATTALIESRLDKSLKKFLKRQIVDKEITEQLAVCDKALGGLLKKKLDLNVVYSQQATELIRGIRANLEVLLEGVSEKDLRTMSLSLAHTLNRFKLKFSPDKVDTMVVQAVGLLDDLDRELNNFAMRLKEWYGWHFPELAKIVTDNLTYAKAVMQIGFRSHCKEVDLSVLLTDEIEKEVKDAAEISMGTDITETDLGHIRELAERVAELVEYRGTLAEYLKNRMQALAPNLTHMVGELVGARLVAHAGSLVGLAKHPASTVQILGAEKALFRALKTKKATPKYGLIYHASLVGQSAPKLKGKISRVLASKLALCTRVDALADQTEPTVAIGCKKYVEKRLEQLSDEVAKGSAKSFQRPQTGKYVPQRDRAGRQYDPSADDSVAMGSKGKSAGAGPKKRSAPEDDEDEVQTKKKKVQEEESEDEEEDDDDEEEEDDD</sequence>
<dbReference type="Gene3D" id="1.10.246.90">
    <property type="entry name" value="Nop domain"/>
    <property type="match status" value="1"/>
</dbReference>
<dbReference type="FunFam" id="1.10.287.4070:FF:000001">
    <property type="entry name" value="Probable Nucleolar protein 58"/>
    <property type="match status" value="1"/>
</dbReference>
<comment type="subcellular location">
    <subcellularLocation>
        <location evidence="1">Nucleus</location>
        <location evidence="1">Nucleolus</location>
    </subcellularLocation>
</comment>
<dbReference type="VEuPathDB" id="CryptoDB:Cvel_13899"/>
<feature type="compositionally biased region" description="Acidic residues" evidence="5">
    <location>
        <begin position="476"/>
        <end position="494"/>
    </location>
</feature>
<dbReference type="SUPFAM" id="SSF89124">
    <property type="entry name" value="Nop domain"/>
    <property type="match status" value="1"/>
</dbReference>
<dbReference type="Pfam" id="PF01798">
    <property type="entry name" value="Nop"/>
    <property type="match status" value="1"/>
</dbReference>
<dbReference type="PROSITE" id="PS51358">
    <property type="entry name" value="NOP"/>
    <property type="match status" value="1"/>
</dbReference>
<dbReference type="Gene3D" id="1.10.287.4070">
    <property type="match status" value="1"/>
</dbReference>
<dbReference type="InterPro" id="IPR012974">
    <property type="entry name" value="NOP58/56_N"/>
</dbReference>
<dbReference type="EMBL" id="CDMZ01005918">
    <property type="protein sequence ID" value="CEM55860.1"/>
    <property type="molecule type" value="Genomic_DNA"/>
</dbReference>
<dbReference type="GO" id="GO:0032040">
    <property type="term" value="C:small-subunit processome"/>
    <property type="evidence" value="ECO:0007669"/>
    <property type="project" value="InterPro"/>
</dbReference>
<name>A0A0G4IEY9_9ALVE</name>
<dbReference type="AlphaFoldDB" id="A0A0G4IEY9"/>
<keyword evidence="3" id="KW-0690">Ribosome biogenesis</keyword>
<dbReference type="Pfam" id="PF08156">
    <property type="entry name" value="NOP5NT"/>
    <property type="match status" value="1"/>
</dbReference>
<dbReference type="PhylomeDB" id="A0A0G4IEY9"/>
<evidence type="ECO:0000256" key="1">
    <source>
        <dbReference type="ARBA" id="ARBA00004604"/>
    </source>
</evidence>
<proteinExistence type="inferred from homology"/>
<dbReference type="InterPro" id="IPR012976">
    <property type="entry name" value="NOSIC"/>
</dbReference>
<accession>A0A0G4IEY9</accession>
<evidence type="ECO:0000256" key="4">
    <source>
        <dbReference type="ARBA" id="ARBA00023242"/>
    </source>
</evidence>
<dbReference type="InterPro" id="IPR002687">
    <property type="entry name" value="Nop_dom"/>
</dbReference>
<feature type="domain" description="Nop" evidence="6">
    <location>
        <begin position="285"/>
        <end position="403"/>
    </location>
</feature>
<dbReference type="SMART" id="SM00931">
    <property type="entry name" value="NOSIC"/>
    <property type="match status" value="1"/>
</dbReference>
<dbReference type="GO" id="GO:0031428">
    <property type="term" value="C:box C/D methylation guide snoRNP complex"/>
    <property type="evidence" value="ECO:0007669"/>
    <property type="project" value="InterPro"/>
</dbReference>
<dbReference type="PANTHER" id="PTHR10894">
    <property type="entry name" value="NUCLEOLAR PROTEIN 5 NUCLEOLAR PROTEIN NOP5 NOP58"/>
    <property type="match status" value="1"/>
</dbReference>
<dbReference type="PANTHER" id="PTHR10894:SF1">
    <property type="entry name" value="NUCLEOLAR PROTEIN 58"/>
    <property type="match status" value="1"/>
</dbReference>
<dbReference type="InterPro" id="IPR036070">
    <property type="entry name" value="Nop_dom_sf"/>
</dbReference>
<evidence type="ECO:0000256" key="3">
    <source>
        <dbReference type="ARBA" id="ARBA00022517"/>
    </source>
</evidence>
<organism evidence="7">
    <name type="scientific">Chromera velia CCMP2878</name>
    <dbReference type="NCBI Taxonomy" id="1169474"/>
    <lineage>
        <taxon>Eukaryota</taxon>
        <taxon>Sar</taxon>
        <taxon>Alveolata</taxon>
        <taxon>Colpodellida</taxon>
        <taxon>Chromeraceae</taxon>
        <taxon>Chromera</taxon>
    </lineage>
</organism>
<feature type="compositionally biased region" description="Low complexity" evidence="5">
    <location>
        <begin position="439"/>
        <end position="452"/>
    </location>
</feature>
<comment type="similarity">
    <text evidence="2">Belongs to the NOP5/NOP56 family.</text>
</comment>
<evidence type="ECO:0000259" key="6">
    <source>
        <dbReference type="PROSITE" id="PS51358"/>
    </source>
</evidence>
<dbReference type="GO" id="GO:0042254">
    <property type="term" value="P:ribosome biogenesis"/>
    <property type="evidence" value="ECO:0007669"/>
    <property type="project" value="UniProtKB-KW"/>
</dbReference>
<dbReference type="InterPro" id="IPR042239">
    <property type="entry name" value="Nop_C"/>
</dbReference>
<protein>
    <recommendedName>
        <fullName evidence="6">Nop domain-containing protein</fullName>
    </recommendedName>
</protein>
<dbReference type="GO" id="GO:0030515">
    <property type="term" value="F:snoRNA binding"/>
    <property type="evidence" value="ECO:0007669"/>
    <property type="project" value="InterPro"/>
</dbReference>
<evidence type="ECO:0000313" key="7">
    <source>
        <dbReference type="EMBL" id="CEM55860.1"/>
    </source>
</evidence>